<comment type="caution">
    <text evidence="12">The sequence shown here is derived from an EMBL/GenBank/DDBJ whole genome shotgun (WGS) entry which is preliminary data.</text>
</comment>
<comment type="cofactor">
    <cofactor evidence="1">
        <name>FAD</name>
        <dbReference type="ChEBI" id="CHEBI:57692"/>
    </cofactor>
</comment>
<comment type="similarity">
    <text evidence="3">Belongs to the lysine N(6)-hydroxylase/L-ornithine N(5)-oxygenase family.</text>
</comment>
<dbReference type="GO" id="GO:0016491">
    <property type="term" value="F:oxidoreductase activity"/>
    <property type="evidence" value="ECO:0007669"/>
    <property type="project" value="UniProtKB-KW"/>
</dbReference>
<name>A0AAN6Y8W7_9PEZI</name>
<reference evidence="12" key="2">
    <citation type="submission" date="2023-05" db="EMBL/GenBank/DDBJ databases">
        <authorList>
            <consortium name="Lawrence Berkeley National Laboratory"/>
            <person name="Steindorff A."/>
            <person name="Hensen N."/>
            <person name="Bonometti L."/>
            <person name="Westerberg I."/>
            <person name="Brannstrom I.O."/>
            <person name="Guillou S."/>
            <person name="Cros-Aarteil S."/>
            <person name="Calhoun S."/>
            <person name="Haridas S."/>
            <person name="Kuo A."/>
            <person name="Mondo S."/>
            <person name="Pangilinan J."/>
            <person name="Riley R."/>
            <person name="Labutti K."/>
            <person name="Andreopoulos B."/>
            <person name="Lipzen A."/>
            <person name="Chen C."/>
            <person name="Yanf M."/>
            <person name="Daum C."/>
            <person name="Ng V."/>
            <person name="Clum A."/>
            <person name="Ohm R."/>
            <person name="Martin F."/>
            <person name="Silar P."/>
            <person name="Natvig D."/>
            <person name="Lalanne C."/>
            <person name="Gautier V."/>
            <person name="Ament-Velasquez S.L."/>
            <person name="Kruys A."/>
            <person name="Hutchinson M.I."/>
            <person name="Powell A.J."/>
            <person name="Barry K."/>
            <person name="Miller A.N."/>
            <person name="Grigoriev I.V."/>
            <person name="Debuchy R."/>
            <person name="Gladieux P."/>
            <person name="Thoren M.H."/>
            <person name="Johannesson H."/>
        </authorList>
    </citation>
    <scope>NUCLEOTIDE SEQUENCE</scope>
    <source>
        <strain evidence="12">PSN293</strain>
    </source>
</reference>
<evidence type="ECO:0000256" key="3">
    <source>
        <dbReference type="ARBA" id="ARBA00007588"/>
    </source>
</evidence>
<dbReference type="Gene3D" id="3.50.50.60">
    <property type="entry name" value="FAD/NAD(P)-binding domain"/>
    <property type="match status" value="1"/>
</dbReference>
<evidence type="ECO:0000256" key="9">
    <source>
        <dbReference type="ARBA" id="ARBA00047598"/>
    </source>
</evidence>
<dbReference type="PANTHER" id="PTHR42802">
    <property type="entry name" value="MONOOXYGENASE"/>
    <property type="match status" value="1"/>
</dbReference>
<dbReference type="SUPFAM" id="SSF51905">
    <property type="entry name" value="FAD/NAD(P)-binding domain"/>
    <property type="match status" value="2"/>
</dbReference>
<keyword evidence="6" id="KW-0274">FAD</keyword>
<dbReference type="Pfam" id="PF13434">
    <property type="entry name" value="Lys_Orn_oxgnase"/>
    <property type="match status" value="1"/>
</dbReference>
<organism evidence="12 13">
    <name type="scientific">Rhypophila decipiens</name>
    <dbReference type="NCBI Taxonomy" id="261697"/>
    <lineage>
        <taxon>Eukaryota</taxon>
        <taxon>Fungi</taxon>
        <taxon>Dikarya</taxon>
        <taxon>Ascomycota</taxon>
        <taxon>Pezizomycotina</taxon>
        <taxon>Sordariomycetes</taxon>
        <taxon>Sordariomycetidae</taxon>
        <taxon>Sordariales</taxon>
        <taxon>Naviculisporaceae</taxon>
        <taxon>Rhypophila</taxon>
    </lineage>
</organism>
<evidence type="ECO:0000256" key="7">
    <source>
        <dbReference type="ARBA" id="ARBA00022857"/>
    </source>
</evidence>
<gene>
    <name evidence="12" type="ORF">QBC37DRAFT_11152</name>
</gene>
<keyword evidence="13" id="KW-1185">Reference proteome</keyword>
<feature type="region of interest" description="Disordered" evidence="11">
    <location>
        <begin position="1"/>
        <end position="21"/>
    </location>
</feature>
<dbReference type="PANTHER" id="PTHR42802:SF1">
    <property type="entry name" value="L-ORNITHINE N(5)-MONOOXYGENASE"/>
    <property type="match status" value="1"/>
</dbReference>
<proteinExistence type="inferred from homology"/>
<evidence type="ECO:0000256" key="6">
    <source>
        <dbReference type="ARBA" id="ARBA00022827"/>
    </source>
</evidence>
<evidence type="ECO:0000256" key="8">
    <source>
        <dbReference type="ARBA" id="ARBA00023002"/>
    </source>
</evidence>
<dbReference type="Proteomes" id="UP001301769">
    <property type="component" value="Unassembled WGS sequence"/>
</dbReference>
<dbReference type="GO" id="GO:0006879">
    <property type="term" value="P:intracellular iron ion homeostasis"/>
    <property type="evidence" value="ECO:0007669"/>
    <property type="project" value="TreeGrafter"/>
</dbReference>
<protein>
    <recommendedName>
        <fullName evidence="4">L-ornithine N(5)-monooxygenase [NAD(P)H]</fullName>
        <ecNumber evidence="4">1.14.13.196</ecNumber>
    </recommendedName>
</protein>
<dbReference type="AlphaFoldDB" id="A0AAN6Y8W7"/>
<evidence type="ECO:0000256" key="11">
    <source>
        <dbReference type="SAM" id="MobiDB-lite"/>
    </source>
</evidence>
<accession>A0AAN6Y8W7</accession>
<keyword evidence="5" id="KW-0285">Flavoprotein</keyword>
<evidence type="ECO:0000256" key="2">
    <source>
        <dbReference type="ARBA" id="ARBA00004924"/>
    </source>
</evidence>
<feature type="region of interest" description="Disordered" evidence="11">
    <location>
        <begin position="34"/>
        <end position="60"/>
    </location>
</feature>
<dbReference type="InterPro" id="IPR025700">
    <property type="entry name" value="Lys/Orn_oxygenase"/>
</dbReference>
<keyword evidence="7" id="KW-0521">NADP</keyword>
<evidence type="ECO:0000256" key="10">
    <source>
        <dbReference type="ARBA" id="ARBA00049248"/>
    </source>
</evidence>
<sequence length="538" mass="59431">MSPHSTHAMEEQSFDTTNGFNGAVESIPIVAQADGFAPSDDGSTPELVEGGGANGVSNGTAINGQFPQSQYIKPTPNDALHDLICVGFGPASLAIAVALHDTMEAGKMDESPKVLFLEKQSQFAWHAGMLLPGARMQISFIKDLASLRDPRSHFTFLNYLHKNDRLVQFTNLSTFLPARVEYEDYLRWCARHFDNVVRYQNEVVSVTPVQGEGPLKTFMVTARDNSTGALSTYHTKNVIVAVGGQASIPKPLPPKHPRVIHSSQYASLVPKILGDASRPYRVAVVGAGQSAAEIFNNVQTLYPNSKTCLIMRSEFLKPSDDSPFVNEIFNPEFVDYIHSKPSAYRQNLLDGARATNYGVVRLELIEHLYEVMYHQRRTLGVDEKKWPHRIMPGRRIVSVNEMGDRLQMKVAMLDPDQESTDGPLYEEEDLDVDLVICATGYQRRAHIDMLKDSWSLLPEAEPIQSGLKPTKGRWLVEAPNADQPLKSSTRVLEVGRDYGVRFTPGAVAPGSGVWLQGCCEATHGVSYSCPSNDKSRSN</sequence>
<evidence type="ECO:0000256" key="5">
    <source>
        <dbReference type="ARBA" id="ARBA00022630"/>
    </source>
</evidence>
<comment type="pathway">
    <text evidence="2">Siderophore biosynthesis.</text>
</comment>
<evidence type="ECO:0000256" key="4">
    <source>
        <dbReference type="ARBA" id="ARBA00012881"/>
    </source>
</evidence>
<comment type="catalytic activity">
    <reaction evidence="9">
        <text>L-ornithine + NADPH + O2 = N(5)-hydroxy-L-ornithine + NADP(+) + H2O</text>
        <dbReference type="Rhea" id="RHEA:41508"/>
        <dbReference type="ChEBI" id="CHEBI:15377"/>
        <dbReference type="ChEBI" id="CHEBI:15379"/>
        <dbReference type="ChEBI" id="CHEBI:46911"/>
        <dbReference type="ChEBI" id="CHEBI:57783"/>
        <dbReference type="ChEBI" id="CHEBI:58349"/>
        <dbReference type="ChEBI" id="CHEBI:78275"/>
        <dbReference type="EC" id="1.14.13.196"/>
    </reaction>
</comment>
<reference evidence="12" key="1">
    <citation type="journal article" date="2023" name="Mol. Phylogenet. Evol.">
        <title>Genome-scale phylogeny and comparative genomics of the fungal order Sordariales.</title>
        <authorList>
            <person name="Hensen N."/>
            <person name="Bonometti L."/>
            <person name="Westerberg I."/>
            <person name="Brannstrom I.O."/>
            <person name="Guillou S."/>
            <person name="Cros-Aarteil S."/>
            <person name="Calhoun S."/>
            <person name="Haridas S."/>
            <person name="Kuo A."/>
            <person name="Mondo S."/>
            <person name="Pangilinan J."/>
            <person name="Riley R."/>
            <person name="LaButti K."/>
            <person name="Andreopoulos B."/>
            <person name="Lipzen A."/>
            <person name="Chen C."/>
            <person name="Yan M."/>
            <person name="Daum C."/>
            <person name="Ng V."/>
            <person name="Clum A."/>
            <person name="Steindorff A."/>
            <person name="Ohm R.A."/>
            <person name="Martin F."/>
            <person name="Silar P."/>
            <person name="Natvig D.O."/>
            <person name="Lalanne C."/>
            <person name="Gautier V."/>
            <person name="Ament-Velasquez S.L."/>
            <person name="Kruys A."/>
            <person name="Hutchinson M.I."/>
            <person name="Powell A.J."/>
            <person name="Barry K."/>
            <person name="Miller A.N."/>
            <person name="Grigoriev I.V."/>
            <person name="Debuchy R."/>
            <person name="Gladieux P."/>
            <person name="Hiltunen Thoren M."/>
            <person name="Johannesson H."/>
        </authorList>
    </citation>
    <scope>NUCLEOTIDE SEQUENCE</scope>
    <source>
        <strain evidence="12">PSN293</strain>
    </source>
</reference>
<dbReference type="EC" id="1.14.13.196" evidence="4"/>
<comment type="catalytic activity">
    <reaction evidence="10">
        <text>L-ornithine + NADH + O2 = N(5)-hydroxy-L-ornithine + NAD(+) + H2O</text>
        <dbReference type="Rhea" id="RHEA:41512"/>
        <dbReference type="ChEBI" id="CHEBI:15377"/>
        <dbReference type="ChEBI" id="CHEBI:15379"/>
        <dbReference type="ChEBI" id="CHEBI:46911"/>
        <dbReference type="ChEBI" id="CHEBI:57540"/>
        <dbReference type="ChEBI" id="CHEBI:57945"/>
        <dbReference type="ChEBI" id="CHEBI:78275"/>
        <dbReference type="EC" id="1.14.13.196"/>
    </reaction>
</comment>
<evidence type="ECO:0000256" key="1">
    <source>
        <dbReference type="ARBA" id="ARBA00001974"/>
    </source>
</evidence>
<evidence type="ECO:0000313" key="13">
    <source>
        <dbReference type="Proteomes" id="UP001301769"/>
    </source>
</evidence>
<dbReference type="EMBL" id="MU858145">
    <property type="protein sequence ID" value="KAK4211602.1"/>
    <property type="molecule type" value="Genomic_DNA"/>
</dbReference>
<evidence type="ECO:0000313" key="12">
    <source>
        <dbReference type="EMBL" id="KAK4211602.1"/>
    </source>
</evidence>
<dbReference type="InterPro" id="IPR036188">
    <property type="entry name" value="FAD/NAD-bd_sf"/>
</dbReference>
<keyword evidence="8" id="KW-0560">Oxidoreductase</keyword>